<keyword evidence="3" id="KW-0472">Membrane</keyword>
<dbReference type="InterPro" id="IPR040154">
    <property type="entry name" value="Biotinidase/VNN"/>
</dbReference>
<evidence type="ECO:0000256" key="3">
    <source>
        <dbReference type="SAM" id="Phobius"/>
    </source>
</evidence>
<keyword evidence="2" id="KW-0378">Hydrolase</keyword>
<keyword evidence="3" id="KW-1133">Transmembrane helix</keyword>
<dbReference type="Gene3D" id="3.60.110.10">
    <property type="entry name" value="Carbon-nitrogen hydrolase"/>
    <property type="match status" value="1"/>
</dbReference>
<evidence type="ECO:0000256" key="2">
    <source>
        <dbReference type="ARBA" id="ARBA00022801"/>
    </source>
</evidence>
<organism evidence="6">
    <name type="scientific">Photinus pyralis</name>
    <name type="common">Common eastern firefly</name>
    <name type="synonym">Lampyris pyralis</name>
    <dbReference type="NCBI Taxonomy" id="7054"/>
    <lineage>
        <taxon>Eukaryota</taxon>
        <taxon>Metazoa</taxon>
        <taxon>Ecdysozoa</taxon>
        <taxon>Arthropoda</taxon>
        <taxon>Hexapoda</taxon>
        <taxon>Insecta</taxon>
        <taxon>Pterygota</taxon>
        <taxon>Neoptera</taxon>
        <taxon>Endopterygota</taxon>
        <taxon>Coleoptera</taxon>
        <taxon>Polyphaga</taxon>
        <taxon>Elateriformia</taxon>
        <taxon>Elateroidea</taxon>
        <taxon>Lampyridae</taxon>
        <taxon>Lampyrinae</taxon>
        <taxon>Photinus</taxon>
    </lineage>
</organism>
<dbReference type="PANTHER" id="PTHR10609:SF14">
    <property type="entry name" value="BIOTINIDASE"/>
    <property type="match status" value="1"/>
</dbReference>
<feature type="domain" description="CN hydrolase" evidence="5">
    <location>
        <begin position="26"/>
        <end position="297"/>
    </location>
</feature>
<dbReference type="InterPro" id="IPR043957">
    <property type="entry name" value="Vanin_C"/>
</dbReference>
<sequence>MISCDYFVFIITLSSATLCYSFRNSYTAAVVDYLHIYEDNPEDLLKKNVDQYLQFMRNASSQNADIIVFPEYGIVGLDAMYIAEEKNSSELTKYGTYVPDPTQNIAPCDYLKCEMCKEHLVNLSCAARANAIYTVVNLPEMEFNNDTGETDFHNTNVVFDRSGAVIAKFRKINLSQEPFLKAGRKIVTFVTDFNVTFGIFTCFDLLFRYPAMEVLSNPEVTDVIFPTAWYSETPFLQGLSIQHGYAKSKGVNMLASALQEPYYSDGGSAIYLSDGSIAEAFITNKRESRMLVNDVPIIQKRAIGACENLNKGIKKPLQKGEYTDIDNFPLNRDGTKGYIYEPLGKQGKTQTRICTDNEDFCCFFNITVDSSSVTTADYGHRIAIYKGLSPFGSNVLGAIRTCALIACLNETEESCGFRTNTSQKSTKFESIEIQTIVDITNDTHNQPSTLKADLTPISDYVYCETKISDSKVKIKMALTSPEDSLLTFGIYGRMYSMDAMEEGTKTSPLPPVVKAESNAGILVAVVCVSAVLLLGTAFILWKFFTKIE</sequence>
<protein>
    <recommendedName>
        <fullName evidence="5">CN hydrolase domain-containing protein</fullName>
    </recommendedName>
</protein>
<proteinExistence type="inferred from homology"/>
<reference evidence="6" key="1">
    <citation type="journal article" date="2016" name="Sci. Rep.">
        <title>Molecular characterization of firefly nuptial gifts: a multi-omics approach sheds light on postcopulatory sexual selection.</title>
        <authorList>
            <person name="Al-Wathiqui N."/>
            <person name="Fallon T.R."/>
            <person name="South A."/>
            <person name="Weng J.K."/>
            <person name="Lewis S.M."/>
        </authorList>
    </citation>
    <scope>NUCLEOTIDE SEQUENCE</scope>
</reference>
<dbReference type="AlphaFoldDB" id="A0A1Y1L6M0"/>
<dbReference type="EMBL" id="VVIM01000001">
    <property type="protein sequence ID" value="KAB0803935.1"/>
    <property type="molecule type" value="Genomic_DNA"/>
</dbReference>
<keyword evidence="3" id="KW-0812">Transmembrane</keyword>
<feature type="chain" id="PRO_5011907362" description="CN hydrolase domain-containing protein" evidence="4">
    <location>
        <begin position="22"/>
        <end position="548"/>
    </location>
</feature>
<dbReference type="InterPro" id="IPR003010">
    <property type="entry name" value="C-N_Hydrolase"/>
</dbReference>
<evidence type="ECO:0000259" key="5">
    <source>
        <dbReference type="PROSITE" id="PS50263"/>
    </source>
</evidence>
<dbReference type="InterPro" id="IPR036526">
    <property type="entry name" value="C-N_Hydrolase_sf"/>
</dbReference>
<dbReference type="SUPFAM" id="SSF56317">
    <property type="entry name" value="Carbon-nitrogen hydrolase"/>
    <property type="match status" value="1"/>
</dbReference>
<feature type="transmembrane region" description="Helical" evidence="3">
    <location>
        <begin position="519"/>
        <end position="541"/>
    </location>
</feature>
<keyword evidence="4" id="KW-0732">Signal</keyword>
<feature type="signal peptide" evidence="4">
    <location>
        <begin position="1"/>
        <end position="21"/>
    </location>
</feature>
<dbReference type="Pfam" id="PF19018">
    <property type="entry name" value="Vanin_C"/>
    <property type="match status" value="1"/>
</dbReference>
<keyword evidence="8" id="KW-1185">Reference proteome</keyword>
<evidence type="ECO:0000313" key="6">
    <source>
        <dbReference type="EMBL" id="JAV69329.1"/>
    </source>
</evidence>
<reference evidence="7" key="3">
    <citation type="submission" date="2019-08" db="EMBL/GenBank/DDBJ databases">
        <authorList>
            <consortium name="Photinus pyralis genome working group"/>
            <person name="Fallon T.R."/>
            <person name="Sander Lower S.E."/>
            <person name="Weng J.-K."/>
        </authorList>
    </citation>
    <scope>NUCLEOTIDE SEQUENCE</scope>
    <source>
        <strain evidence="7">1611_PpyrPB1</strain>
        <tissue evidence="7">Whole body</tissue>
    </source>
</reference>
<dbReference type="PROSITE" id="PS50263">
    <property type="entry name" value="CN_HYDROLASE"/>
    <property type="match status" value="1"/>
</dbReference>
<evidence type="ECO:0000313" key="8">
    <source>
        <dbReference type="Proteomes" id="UP000327044"/>
    </source>
</evidence>
<accession>A0A1Y1L6M0</accession>
<dbReference type="EMBL" id="GEZM01063073">
    <property type="protein sequence ID" value="JAV69329.1"/>
    <property type="molecule type" value="Transcribed_RNA"/>
</dbReference>
<dbReference type="Proteomes" id="UP000327044">
    <property type="component" value="Unassembled WGS sequence"/>
</dbReference>
<dbReference type="InParanoid" id="A0A1Y1L6M0"/>
<dbReference type="PANTHER" id="PTHR10609">
    <property type="entry name" value="BIOTINIDASE-RELATED"/>
    <property type="match status" value="1"/>
</dbReference>
<dbReference type="Pfam" id="PF00795">
    <property type="entry name" value="CN_hydrolase"/>
    <property type="match status" value="1"/>
</dbReference>
<evidence type="ECO:0000256" key="4">
    <source>
        <dbReference type="SAM" id="SignalP"/>
    </source>
</evidence>
<name>A0A1Y1L6M0_PHOPY</name>
<reference evidence="7 8" key="2">
    <citation type="journal article" date="2018" name="Elife">
        <title>Firefly genomes illuminate parallel origins of bioluminescence in beetles.</title>
        <authorList>
            <person name="Fallon T.R."/>
            <person name="Lower S.E."/>
            <person name="Chang C.H."/>
            <person name="Bessho-Uehara M."/>
            <person name="Martin G.J."/>
            <person name="Bewick A.J."/>
            <person name="Behringer M."/>
            <person name="Debat H.J."/>
            <person name="Wong I."/>
            <person name="Day J.C."/>
            <person name="Suvorov A."/>
            <person name="Silva C.J."/>
            <person name="Stanger-Hall K.F."/>
            <person name="Hall D.W."/>
            <person name="Schmitz R.J."/>
            <person name="Nelson D.R."/>
            <person name="Lewis S.M."/>
            <person name="Shigenobu S."/>
            <person name="Bybee S.M."/>
            <person name="Larracuente A.M."/>
            <person name="Oba Y."/>
            <person name="Weng J.K."/>
        </authorList>
    </citation>
    <scope>NUCLEOTIDE SEQUENCE [LARGE SCALE GENOMIC DNA]</scope>
    <source>
        <strain evidence="7">1611_PpyrPB1</strain>
        <tissue evidence="7">Whole body</tissue>
    </source>
</reference>
<gene>
    <name evidence="7" type="ORF">PPYR_00905</name>
</gene>
<dbReference type="OrthoDB" id="10250282at2759"/>
<comment type="similarity">
    <text evidence="1">Belongs to the carbon-nitrogen hydrolase superfamily. BTD/VNN family.</text>
</comment>
<evidence type="ECO:0000313" key="7">
    <source>
        <dbReference type="EMBL" id="KAB0803935.1"/>
    </source>
</evidence>
<evidence type="ECO:0000256" key="1">
    <source>
        <dbReference type="ARBA" id="ARBA00008225"/>
    </source>
</evidence>
<dbReference type="GO" id="GO:0016787">
    <property type="term" value="F:hydrolase activity"/>
    <property type="evidence" value="ECO:0007669"/>
    <property type="project" value="UniProtKB-KW"/>
</dbReference>
<dbReference type="EMBL" id="GEZM01063072">
    <property type="protein sequence ID" value="JAV69330.1"/>
    <property type="molecule type" value="Transcribed_RNA"/>
</dbReference>